<protein>
    <submittedName>
        <fullName evidence="2">Uncharacterized protein</fullName>
    </submittedName>
</protein>
<name>A0A0G4HCR1_9ALVE</name>
<feature type="non-terminal residue" evidence="2">
    <location>
        <position position="1"/>
    </location>
</feature>
<dbReference type="AlphaFoldDB" id="A0A0G4HCR1"/>
<dbReference type="VEuPathDB" id="CryptoDB:Cvel_26269"/>
<proteinExistence type="predicted"/>
<organism evidence="2">
    <name type="scientific">Chromera velia CCMP2878</name>
    <dbReference type="NCBI Taxonomy" id="1169474"/>
    <lineage>
        <taxon>Eukaryota</taxon>
        <taxon>Sar</taxon>
        <taxon>Alveolata</taxon>
        <taxon>Colpodellida</taxon>
        <taxon>Chromeraceae</taxon>
        <taxon>Chromera</taxon>
    </lineage>
</organism>
<reference evidence="2" key="1">
    <citation type="submission" date="2014-11" db="EMBL/GenBank/DDBJ databases">
        <authorList>
            <person name="Otto D Thomas"/>
            <person name="Naeem Raeece"/>
        </authorList>
    </citation>
    <scope>NUCLEOTIDE SEQUENCE</scope>
</reference>
<gene>
    <name evidence="2" type="ORF">Cvel_26269</name>
</gene>
<accession>A0A0G4HCR1</accession>
<evidence type="ECO:0000256" key="1">
    <source>
        <dbReference type="SAM" id="MobiDB-lite"/>
    </source>
</evidence>
<evidence type="ECO:0000313" key="2">
    <source>
        <dbReference type="EMBL" id="CEM41817.1"/>
    </source>
</evidence>
<feature type="region of interest" description="Disordered" evidence="1">
    <location>
        <begin position="27"/>
        <end position="49"/>
    </location>
</feature>
<dbReference type="EMBL" id="CDMZ01002313">
    <property type="protein sequence ID" value="CEM41817.1"/>
    <property type="molecule type" value="Genomic_DNA"/>
</dbReference>
<sequence length="107" mass="11411">TDLGRQAACTPQWALWPLPLGEALGKPRLSLGPGGSRARRGGDRDQGTDRAPSLLFVLTLVKLSSLVGAAPEDVHKVFLAVQLWVLSLFFQSDGGGEEKGDEGQEDQ</sequence>